<keyword evidence="2" id="KW-1185">Reference proteome</keyword>
<reference evidence="2" key="1">
    <citation type="submission" date="2017-11" db="EMBL/GenBank/DDBJ databases">
        <title>The complete genome sequence of Sphingopyxis pomeranensis sp. nov. strain WS5A3p.</title>
        <authorList>
            <person name="Kaminski M.A."/>
        </authorList>
    </citation>
    <scope>NUCLEOTIDE SEQUENCE [LARGE SCALE GENOMIC DNA]</scope>
    <source>
        <strain evidence="2">WS5A3p</strain>
    </source>
</reference>
<protein>
    <recommendedName>
        <fullName evidence="3">DUF2141 domain-containing protein</fullName>
    </recommendedName>
</protein>
<gene>
    <name evidence="1" type="ORF">CVO77_12570</name>
</gene>
<dbReference type="AlphaFoldDB" id="A0A2S8B0Q4"/>
<accession>A0A2S8B0Q4</accession>
<dbReference type="InterPro" id="IPR018673">
    <property type="entry name" value="DUF2141"/>
</dbReference>
<sequence>MRHAIAPLSLLLLAGAGPVQPDASLGKAEAACRPNEAGPALLVGITGLKDRKGLVRAELYPDNDSDFLADDAVLINAHKMFRRVDLVLPASGPVTLCLRVPGPGRYSLSVLHDRNRNLKWDKLSDGLGFGGNPKLGWSKPTAAAASVLVGAGPTRTQIVMTYLSGLKYRPLERK</sequence>
<name>A0A2S8B0Q4_9SPHN</name>
<dbReference type="Proteomes" id="UP000238954">
    <property type="component" value="Chromosome"/>
</dbReference>
<dbReference type="Pfam" id="PF09912">
    <property type="entry name" value="DUF2141"/>
    <property type="match status" value="1"/>
</dbReference>
<evidence type="ECO:0008006" key="3">
    <source>
        <dbReference type="Google" id="ProtNLM"/>
    </source>
</evidence>
<dbReference type="EMBL" id="PHFW01000003">
    <property type="protein sequence ID" value="PQM25940.1"/>
    <property type="molecule type" value="Genomic_DNA"/>
</dbReference>
<comment type="caution">
    <text evidence="1">The sequence shown here is derived from an EMBL/GenBank/DDBJ whole genome shotgun (WGS) entry which is preliminary data.</text>
</comment>
<evidence type="ECO:0000313" key="2">
    <source>
        <dbReference type="Proteomes" id="UP000238954"/>
    </source>
</evidence>
<dbReference type="RefSeq" id="WP_105999362.1">
    <property type="nucleotide sequence ID" value="NZ_CM009578.1"/>
</dbReference>
<evidence type="ECO:0000313" key="1">
    <source>
        <dbReference type="EMBL" id="PQM25940.1"/>
    </source>
</evidence>
<dbReference type="OrthoDB" id="7449018at2"/>
<proteinExistence type="predicted"/>
<organism evidence="1 2">
    <name type="scientific">Sphingopyxis lindanitolerans</name>
    <dbReference type="NCBI Taxonomy" id="2054227"/>
    <lineage>
        <taxon>Bacteria</taxon>
        <taxon>Pseudomonadati</taxon>
        <taxon>Pseudomonadota</taxon>
        <taxon>Alphaproteobacteria</taxon>
        <taxon>Sphingomonadales</taxon>
        <taxon>Sphingomonadaceae</taxon>
        <taxon>Sphingopyxis</taxon>
    </lineage>
</organism>